<dbReference type="PANTHER" id="PTHR37017:SF11">
    <property type="entry name" value="ESTERASE_LIPASE_THIOESTERASE DOMAIN-CONTAINING PROTEIN"/>
    <property type="match status" value="1"/>
</dbReference>
<dbReference type="SUPFAM" id="SSF53474">
    <property type="entry name" value="alpha/beta-Hydrolases"/>
    <property type="match status" value="1"/>
</dbReference>
<evidence type="ECO:0000259" key="1">
    <source>
        <dbReference type="Pfam" id="PF12697"/>
    </source>
</evidence>
<comment type="caution">
    <text evidence="2">The sequence shown here is derived from an EMBL/GenBank/DDBJ whole genome shotgun (WGS) entry which is preliminary data.</text>
</comment>
<sequence>MAELLLVHGSGFGAWAWARLIPALSALGHSARALDLPGRDRSDVSLQDHADAILAAVRGPTVLVGHSAGGIPATLAAALAPDRVQALVYLAAYIPRPGISLADLRRAGPSQPMRGAFQVSPDRMSYRFAPERCAALFFHDCPDAQALAARMGPEPIRPQETPFPAHGALPPRAALIARDDRAIPPDWQRAMAADIAQEELASGHCPHLSMPVPLAATIHRLIATLSVVA</sequence>
<dbReference type="GO" id="GO:0016787">
    <property type="term" value="F:hydrolase activity"/>
    <property type="evidence" value="ECO:0007669"/>
    <property type="project" value="UniProtKB-KW"/>
</dbReference>
<dbReference type="Pfam" id="PF12697">
    <property type="entry name" value="Abhydrolase_6"/>
    <property type="match status" value="1"/>
</dbReference>
<proteinExistence type="predicted"/>
<dbReference type="EMBL" id="JAAIVJ010000006">
    <property type="protein sequence ID" value="NEY90844.1"/>
    <property type="molecule type" value="Genomic_DNA"/>
</dbReference>
<gene>
    <name evidence="2" type="ORF">G4Z14_11095</name>
</gene>
<dbReference type="InterPro" id="IPR000073">
    <property type="entry name" value="AB_hydrolase_1"/>
</dbReference>
<keyword evidence="2" id="KW-0378">Hydrolase</keyword>
<evidence type="ECO:0000313" key="2">
    <source>
        <dbReference type="EMBL" id="NEY90844.1"/>
    </source>
</evidence>
<dbReference type="Gene3D" id="3.40.50.1820">
    <property type="entry name" value="alpha/beta hydrolase"/>
    <property type="match status" value="1"/>
</dbReference>
<accession>A0A6M0QVF4</accession>
<reference evidence="2 3" key="1">
    <citation type="submission" date="2020-02" db="EMBL/GenBank/DDBJ databases">
        <authorList>
            <person name="Chen W.-M."/>
        </authorList>
    </citation>
    <scope>NUCLEOTIDE SEQUENCE [LARGE SCALE GENOMIC DNA]</scope>
    <source>
        <strain evidence="2 3">KMS-5</strain>
    </source>
</reference>
<organism evidence="2 3">
    <name type="scientific">Tabrizicola oligotrophica</name>
    <dbReference type="NCBI Taxonomy" id="2710650"/>
    <lineage>
        <taxon>Bacteria</taxon>
        <taxon>Pseudomonadati</taxon>
        <taxon>Pseudomonadota</taxon>
        <taxon>Alphaproteobacteria</taxon>
        <taxon>Rhodobacterales</taxon>
        <taxon>Paracoccaceae</taxon>
        <taxon>Tabrizicola</taxon>
    </lineage>
</organism>
<dbReference type="PANTHER" id="PTHR37017">
    <property type="entry name" value="AB HYDROLASE-1 DOMAIN-CONTAINING PROTEIN-RELATED"/>
    <property type="match status" value="1"/>
</dbReference>
<evidence type="ECO:0000313" key="3">
    <source>
        <dbReference type="Proteomes" id="UP000477782"/>
    </source>
</evidence>
<protein>
    <submittedName>
        <fullName evidence="2">Alpha/beta hydrolase</fullName>
    </submittedName>
</protein>
<dbReference type="AlphaFoldDB" id="A0A6M0QVF4"/>
<keyword evidence="3" id="KW-1185">Reference proteome</keyword>
<dbReference type="Proteomes" id="UP000477782">
    <property type="component" value="Unassembled WGS sequence"/>
</dbReference>
<dbReference type="InterPro" id="IPR052897">
    <property type="entry name" value="Sec-Metab_Biosynth_Hydrolase"/>
</dbReference>
<dbReference type="InterPro" id="IPR029058">
    <property type="entry name" value="AB_hydrolase_fold"/>
</dbReference>
<dbReference type="RefSeq" id="WP_164625702.1">
    <property type="nucleotide sequence ID" value="NZ_JAAIVJ010000006.1"/>
</dbReference>
<name>A0A6M0QVF4_9RHOB</name>
<feature type="domain" description="AB hydrolase-1" evidence="1">
    <location>
        <begin position="4"/>
        <end position="216"/>
    </location>
</feature>